<name>A0A3E2HKF2_SCYLI</name>
<comment type="caution">
    <text evidence="4">The sequence shown here is derived from an EMBL/GenBank/DDBJ whole genome shotgun (WGS) entry which is preliminary data.</text>
</comment>
<sequence>MYDICSTIFIPFLQNKLLYSFPITPSTVDRLSLIAKELGPGGVSVMVDHPGQLPFVEAIKIKSGIAPKIFIKVDMGGHRAGAQPFSDILSELVPGALELSSRGSAVLYGLYSHAGHSYYQGSKAAAVDLLRQEFEALLVTAETVLEASPSIPLVLSVGATPTTTSINNVLAADENTPEDESMAISALRGTISILKERNCSLEIHAAPSEGPNATLTWSNLAFTVVAEVASIYPGRGVNGTPEVLLGLGSIGLGREPCKAYSGWGILSPWNISDAEMPTAGPEEHEGWQVGRISQEHGVLTWKGNKENVKPLRIGQKVRVWPNHSCIAGAGHGWYQIVDSSRTGKEDEIIDVWVRWRGW</sequence>
<dbReference type="PANTHER" id="PTHR28004">
    <property type="entry name" value="ZGC:162816-RELATED"/>
    <property type="match status" value="1"/>
</dbReference>
<dbReference type="GO" id="GO:0036088">
    <property type="term" value="P:D-serine catabolic process"/>
    <property type="evidence" value="ECO:0007669"/>
    <property type="project" value="TreeGrafter"/>
</dbReference>
<dbReference type="SUPFAM" id="SSF51419">
    <property type="entry name" value="PLP-binding barrel"/>
    <property type="match status" value="1"/>
</dbReference>
<dbReference type="InterPro" id="IPR051466">
    <property type="entry name" value="D-amino_acid_metab_enzyme"/>
</dbReference>
<dbReference type="Gene3D" id="3.20.20.10">
    <property type="entry name" value="Alanine racemase"/>
    <property type="match status" value="1"/>
</dbReference>
<feature type="domain" description="D-serine dehydratase-like" evidence="3">
    <location>
        <begin position="221"/>
        <end position="338"/>
    </location>
</feature>
<dbReference type="Pfam" id="PF14031">
    <property type="entry name" value="D-ser_dehydrat"/>
    <property type="match status" value="1"/>
</dbReference>
<dbReference type="SMART" id="SM01119">
    <property type="entry name" value="D-ser_dehydrat"/>
    <property type="match status" value="1"/>
</dbReference>
<feature type="non-terminal residue" evidence="4">
    <location>
        <position position="1"/>
    </location>
</feature>
<proteinExistence type="inferred from homology"/>
<organism evidence="4 5">
    <name type="scientific">Scytalidium lignicola</name>
    <name type="common">Hyphomycete</name>
    <dbReference type="NCBI Taxonomy" id="5539"/>
    <lineage>
        <taxon>Eukaryota</taxon>
        <taxon>Fungi</taxon>
        <taxon>Dikarya</taxon>
        <taxon>Ascomycota</taxon>
        <taxon>Pezizomycotina</taxon>
        <taxon>Leotiomycetes</taxon>
        <taxon>Leotiomycetes incertae sedis</taxon>
        <taxon>Scytalidium</taxon>
    </lineage>
</organism>
<dbReference type="Gene3D" id="2.40.37.20">
    <property type="entry name" value="D-serine dehydratase-like domain"/>
    <property type="match status" value="1"/>
</dbReference>
<dbReference type="InterPro" id="IPR026956">
    <property type="entry name" value="D-ser_dehydrat-like_dom"/>
</dbReference>
<dbReference type="Pfam" id="PF01168">
    <property type="entry name" value="Ala_racemase_N"/>
    <property type="match status" value="1"/>
</dbReference>
<accession>A0A3E2HKF2</accession>
<reference evidence="4 5" key="1">
    <citation type="submission" date="2018-05" db="EMBL/GenBank/DDBJ databases">
        <title>Draft genome sequence of Scytalidium lignicola DSM 105466, a ubiquitous saprotrophic fungus.</title>
        <authorList>
            <person name="Buettner E."/>
            <person name="Gebauer A.M."/>
            <person name="Hofrichter M."/>
            <person name="Liers C."/>
            <person name="Kellner H."/>
        </authorList>
    </citation>
    <scope>NUCLEOTIDE SEQUENCE [LARGE SCALE GENOMIC DNA]</scope>
    <source>
        <strain evidence="4 5">DSM 105466</strain>
    </source>
</reference>
<dbReference type="InterPro" id="IPR029066">
    <property type="entry name" value="PLP-binding_barrel"/>
</dbReference>
<comment type="similarity">
    <text evidence="1">Belongs to the DSD1 family.</text>
</comment>
<evidence type="ECO:0000256" key="1">
    <source>
        <dbReference type="ARBA" id="ARBA00005323"/>
    </source>
</evidence>
<dbReference type="InterPro" id="IPR001608">
    <property type="entry name" value="Ala_racemase_N"/>
</dbReference>
<dbReference type="OMA" id="WVRASGW"/>
<dbReference type="AlphaFoldDB" id="A0A3E2HKF2"/>
<dbReference type="GO" id="GO:0008721">
    <property type="term" value="F:D-serine ammonia-lyase activity"/>
    <property type="evidence" value="ECO:0007669"/>
    <property type="project" value="TreeGrafter"/>
</dbReference>
<protein>
    <recommendedName>
        <fullName evidence="3">D-serine dehydratase-like domain-containing protein</fullName>
    </recommendedName>
</protein>
<keyword evidence="2" id="KW-0456">Lyase</keyword>
<dbReference type="InterPro" id="IPR042208">
    <property type="entry name" value="D-ser_dehydrat-like_sf"/>
</dbReference>
<dbReference type="Proteomes" id="UP000258309">
    <property type="component" value="Unassembled WGS sequence"/>
</dbReference>
<dbReference type="EMBL" id="NCSJ02000030">
    <property type="protein sequence ID" value="RFU33805.1"/>
    <property type="molecule type" value="Genomic_DNA"/>
</dbReference>
<dbReference type="STRING" id="5539.A0A3E2HKF2"/>
<evidence type="ECO:0000259" key="3">
    <source>
        <dbReference type="SMART" id="SM01119"/>
    </source>
</evidence>
<dbReference type="PANTHER" id="PTHR28004:SF2">
    <property type="entry name" value="D-SERINE DEHYDRATASE"/>
    <property type="match status" value="1"/>
</dbReference>
<evidence type="ECO:0000256" key="2">
    <source>
        <dbReference type="ARBA" id="ARBA00023239"/>
    </source>
</evidence>
<dbReference type="OrthoDB" id="20198at2759"/>
<evidence type="ECO:0000313" key="4">
    <source>
        <dbReference type="EMBL" id="RFU33805.1"/>
    </source>
</evidence>
<feature type="non-terminal residue" evidence="4">
    <location>
        <position position="358"/>
    </location>
</feature>
<gene>
    <name evidence="4" type="ORF">B7463_g2555</name>
</gene>
<evidence type="ECO:0000313" key="5">
    <source>
        <dbReference type="Proteomes" id="UP000258309"/>
    </source>
</evidence>
<keyword evidence="5" id="KW-1185">Reference proteome</keyword>